<dbReference type="EMBL" id="RYDJ01000006">
    <property type="protein sequence ID" value="RTZ05215.1"/>
    <property type="molecule type" value="Genomic_DNA"/>
</dbReference>
<sequence>MRLLAFNRVIGILILLLFSFSCASDLDYDQVNTLKLEPVFVSNLAYFDIPAKDFVTNGVEQIVIFDAPVLDVFNDDFFRQRLKKVELSFEMENTISRAYSVDLVFLDKNYQRLHAINFTVPAYTGSENKMTKTETFENAQLDLLKRTTRIAFTLTMSPGALLNEDSAGSLKLRSGATAYLVLE</sequence>
<keyword evidence="2" id="KW-1185">Reference proteome</keyword>
<comment type="caution">
    <text evidence="1">The sequence shown here is derived from an EMBL/GenBank/DDBJ whole genome shotgun (WGS) entry which is preliminary data.</text>
</comment>
<dbReference type="Proteomes" id="UP000280825">
    <property type="component" value="Unassembled WGS sequence"/>
</dbReference>
<gene>
    <name evidence="1" type="ORF">EKL98_07495</name>
</gene>
<evidence type="ECO:0000313" key="2">
    <source>
        <dbReference type="Proteomes" id="UP000280825"/>
    </source>
</evidence>
<reference evidence="1 2" key="1">
    <citation type="submission" date="2018-12" db="EMBL/GenBank/DDBJ databases">
        <title>Flavobacterium sp. nov., isolated from glacier ice.</title>
        <authorList>
            <person name="Liu Q."/>
            <person name="Xin Y.-H."/>
        </authorList>
    </citation>
    <scope>NUCLEOTIDE SEQUENCE [LARGE SCALE GENOMIC DNA]</scope>
    <source>
        <strain evidence="1 2">RB1N8</strain>
    </source>
</reference>
<name>A0A3S0MES5_9FLAO</name>
<proteinExistence type="predicted"/>
<protein>
    <submittedName>
        <fullName evidence="1">Uncharacterized protein</fullName>
    </submittedName>
</protein>
<dbReference type="PROSITE" id="PS51257">
    <property type="entry name" value="PROKAR_LIPOPROTEIN"/>
    <property type="match status" value="1"/>
</dbReference>
<dbReference type="RefSeq" id="WP_126561941.1">
    <property type="nucleotide sequence ID" value="NZ_RYDJ01000006.1"/>
</dbReference>
<organism evidence="1 2">
    <name type="scientific">Flavobacterium bomense</name>
    <dbReference type="NCBI Taxonomy" id="2497483"/>
    <lineage>
        <taxon>Bacteria</taxon>
        <taxon>Pseudomonadati</taxon>
        <taxon>Bacteroidota</taxon>
        <taxon>Flavobacteriia</taxon>
        <taxon>Flavobacteriales</taxon>
        <taxon>Flavobacteriaceae</taxon>
        <taxon>Flavobacterium</taxon>
    </lineage>
</organism>
<dbReference type="AlphaFoldDB" id="A0A3S0MES5"/>
<accession>A0A3S0MES5</accession>
<evidence type="ECO:0000313" key="1">
    <source>
        <dbReference type="EMBL" id="RTZ05215.1"/>
    </source>
</evidence>